<sequence length="177" mass="20870">MYYDPLLFEYQKKPFRIVILENGIHFVFHDLCRIPGFRAMTGTHVTAQPVYYRIWHPSGSVRVRLLPRNSVDDVLCRMRHNPKYAAGEYPFSRWLSEEVYPALYERPDCQKFIPRAPWEKQKESPQTEKSSKTEEKETIKDMFLTQFAFMLLTGILDSMPVVFVSDDGKMEKSGHDR</sequence>
<evidence type="ECO:0000256" key="1">
    <source>
        <dbReference type="SAM" id="MobiDB-lite"/>
    </source>
</evidence>
<organism evidence="2">
    <name type="scientific">bioreactor metagenome</name>
    <dbReference type="NCBI Taxonomy" id="1076179"/>
    <lineage>
        <taxon>unclassified sequences</taxon>
        <taxon>metagenomes</taxon>
        <taxon>ecological metagenomes</taxon>
    </lineage>
</organism>
<proteinExistence type="predicted"/>
<evidence type="ECO:0008006" key="3">
    <source>
        <dbReference type="Google" id="ProtNLM"/>
    </source>
</evidence>
<dbReference type="EMBL" id="VSSQ01067382">
    <property type="protein sequence ID" value="MPN19776.1"/>
    <property type="molecule type" value="Genomic_DNA"/>
</dbReference>
<protein>
    <recommendedName>
        <fullName evidence="3">Bro-N domain-containing protein</fullName>
    </recommendedName>
</protein>
<feature type="compositionally biased region" description="Basic and acidic residues" evidence="1">
    <location>
        <begin position="117"/>
        <end position="135"/>
    </location>
</feature>
<evidence type="ECO:0000313" key="2">
    <source>
        <dbReference type="EMBL" id="MPN19776.1"/>
    </source>
</evidence>
<gene>
    <name evidence="2" type="ORF">SDC9_167148</name>
</gene>
<dbReference type="AlphaFoldDB" id="A0A645G0V2"/>
<reference evidence="2" key="1">
    <citation type="submission" date="2019-08" db="EMBL/GenBank/DDBJ databases">
        <authorList>
            <person name="Kucharzyk K."/>
            <person name="Murdoch R.W."/>
            <person name="Higgins S."/>
            <person name="Loffler F."/>
        </authorList>
    </citation>
    <scope>NUCLEOTIDE SEQUENCE</scope>
</reference>
<comment type="caution">
    <text evidence="2">The sequence shown here is derived from an EMBL/GenBank/DDBJ whole genome shotgun (WGS) entry which is preliminary data.</text>
</comment>
<accession>A0A645G0V2</accession>
<name>A0A645G0V2_9ZZZZ</name>
<feature type="region of interest" description="Disordered" evidence="1">
    <location>
        <begin position="115"/>
        <end position="135"/>
    </location>
</feature>